<dbReference type="AlphaFoldDB" id="A0A5P2UW21"/>
<keyword evidence="4" id="KW-1185">Reference proteome</keyword>
<dbReference type="EMBL" id="BMVX01000018">
    <property type="protein sequence ID" value="GGZ80341.1"/>
    <property type="molecule type" value="Genomic_DNA"/>
</dbReference>
<evidence type="ECO:0000313" key="2">
    <source>
        <dbReference type="EMBL" id="GGZ80341.1"/>
    </source>
</evidence>
<name>A0A5P2UW21_9ACTN</name>
<evidence type="ECO:0000313" key="4">
    <source>
        <dbReference type="Proteomes" id="UP000326831"/>
    </source>
</evidence>
<feature type="transmembrane region" description="Helical" evidence="1">
    <location>
        <begin position="65"/>
        <end position="87"/>
    </location>
</feature>
<keyword evidence="1" id="KW-1133">Transmembrane helix</keyword>
<dbReference type="EMBL" id="CP023701">
    <property type="protein sequence ID" value="QEU81724.1"/>
    <property type="molecule type" value="Genomic_DNA"/>
</dbReference>
<dbReference type="RefSeq" id="WP_150520723.1">
    <property type="nucleotide sequence ID" value="NZ_BMVX01000018.1"/>
</dbReference>
<evidence type="ECO:0000256" key="1">
    <source>
        <dbReference type="SAM" id="Phobius"/>
    </source>
</evidence>
<reference evidence="2" key="3">
    <citation type="submission" date="2020-09" db="EMBL/GenBank/DDBJ databases">
        <authorList>
            <person name="Sun Q."/>
            <person name="Ohkuma M."/>
        </authorList>
    </citation>
    <scope>NUCLEOTIDE SEQUENCE</scope>
    <source>
        <strain evidence="2">JCM 4834</strain>
    </source>
</reference>
<dbReference type="KEGG" id="ssub:CP968_28625"/>
<sequence>MPRARNAVNRIVLAGAGVLLLAGGAGVLAADPALSSVLPDRVPRFADGSRPVDPAALADWRRLEAWTPGVGAGLLVVALLAAALLLLQARRGRVRRLPLERPGAELSTGALREAVEDGLDAVPGVERASVRITGRPAEPVLRIALDLADTARPAEVAARVADTAVAGARAFLAPRRVRAEVRCTVRRGVPPRAR</sequence>
<proteinExistence type="predicted"/>
<dbReference type="Proteomes" id="UP000634660">
    <property type="component" value="Unassembled WGS sequence"/>
</dbReference>
<evidence type="ECO:0008006" key="5">
    <source>
        <dbReference type="Google" id="ProtNLM"/>
    </source>
</evidence>
<keyword evidence="1" id="KW-0472">Membrane</keyword>
<reference evidence="2" key="1">
    <citation type="journal article" date="2014" name="Int. J. Syst. Evol. Microbiol.">
        <title>Complete genome sequence of Corynebacterium casei LMG S-19264T (=DSM 44701T), isolated from a smear-ripened cheese.</title>
        <authorList>
            <consortium name="US DOE Joint Genome Institute (JGI-PGF)"/>
            <person name="Walter F."/>
            <person name="Albersmeier A."/>
            <person name="Kalinowski J."/>
            <person name="Ruckert C."/>
        </authorList>
    </citation>
    <scope>NUCLEOTIDE SEQUENCE</scope>
    <source>
        <strain evidence="2">JCM 4834</strain>
    </source>
</reference>
<reference evidence="3 4" key="2">
    <citation type="submission" date="2017-09" db="EMBL/GenBank/DDBJ databases">
        <authorList>
            <person name="Lee N."/>
            <person name="Cho B.-K."/>
        </authorList>
    </citation>
    <scope>NUCLEOTIDE SEQUENCE [LARGE SCALE GENOMIC DNA]</scope>
    <source>
        <strain evidence="3 4">ATCC 27467</strain>
    </source>
</reference>
<protein>
    <recommendedName>
        <fullName evidence="5">Alkaline shock response membrane anchor protein AmaP</fullName>
    </recommendedName>
</protein>
<keyword evidence="1" id="KW-0812">Transmembrane</keyword>
<dbReference type="OrthoDB" id="4350374at2"/>
<accession>A0A5P2UW21</accession>
<gene>
    <name evidence="3" type="ORF">CP968_28625</name>
    <name evidence="2" type="ORF">GCM10010371_44840</name>
</gene>
<organism evidence="3 4">
    <name type="scientific">Streptomyces subrutilus</name>
    <dbReference type="NCBI Taxonomy" id="36818"/>
    <lineage>
        <taxon>Bacteria</taxon>
        <taxon>Bacillati</taxon>
        <taxon>Actinomycetota</taxon>
        <taxon>Actinomycetes</taxon>
        <taxon>Kitasatosporales</taxon>
        <taxon>Streptomycetaceae</taxon>
        <taxon>Streptomyces</taxon>
    </lineage>
</organism>
<dbReference type="Proteomes" id="UP000326831">
    <property type="component" value="Chromosome"/>
</dbReference>
<evidence type="ECO:0000313" key="3">
    <source>
        <dbReference type="EMBL" id="QEU81724.1"/>
    </source>
</evidence>